<dbReference type="GO" id="GO:0160148">
    <property type="term" value="F:tRNA pseudouridine(55) synthase activity"/>
    <property type="evidence" value="ECO:0007669"/>
    <property type="project" value="UniProtKB-EC"/>
</dbReference>
<feature type="compositionally biased region" description="Basic and acidic residues" evidence="6">
    <location>
        <begin position="295"/>
        <end position="309"/>
    </location>
</feature>
<evidence type="ECO:0000256" key="3">
    <source>
        <dbReference type="ARBA" id="ARBA00022694"/>
    </source>
</evidence>
<evidence type="ECO:0000259" key="7">
    <source>
        <dbReference type="Pfam" id="PF01509"/>
    </source>
</evidence>
<feature type="region of interest" description="Disordered" evidence="6">
    <location>
        <begin position="288"/>
        <end position="309"/>
    </location>
</feature>
<keyword evidence="3 5" id="KW-0819">tRNA processing</keyword>
<accession>A0A1Q2L017</accession>
<evidence type="ECO:0000313" key="9">
    <source>
        <dbReference type="EMBL" id="AQQ53714.1"/>
    </source>
</evidence>
<dbReference type="GO" id="GO:0003723">
    <property type="term" value="F:RNA binding"/>
    <property type="evidence" value="ECO:0007669"/>
    <property type="project" value="InterPro"/>
</dbReference>
<dbReference type="FunFam" id="3.30.2350.10:FF:000011">
    <property type="entry name" value="tRNA pseudouridine synthase B"/>
    <property type="match status" value="1"/>
</dbReference>
<dbReference type="AlphaFoldDB" id="A0A1Q2L017"/>
<dbReference type="KEGG" id="pmar:B0X71_11895"/>
<organism evidence="9 10">
    <name type="scientific">Planococcus lenghuensis</name>
    <dbReference type="NCBI Taxonomy" id="2213202"/>
    <lineage>
        <taxon>Bacteria</taxon>
        <taxon>Bacillati</taxon>
        <taxon>Bacillota</taxon>
        <taxon>Bacilli</taxon>
        <taxon>Bacillales</taxon>
        <taxon>Caryophanaceae</taxon>
        <taxon>Planococcus</taxon>
    </lineage>
</organism>
<dbReference type="EMBL" id="CP019640">
    <property type="protein sequence ID" value="AQQ53714.1"/>
    <property type="molecule type" value="Genomic_DNA"/>
</dbReference>
<evidence type="ECO:0000256" key="6">
    <source>
        <dbReference type="SAM" id="MobiDB-lite"/>
    </source>
</evidence>
<dbReference type="InterPro" id="IPR020103">
    <property type="entry name" value="PsdUridine_synth_cat_dom_sf"/>
</dbReference>
<protein>
    <recommendedName>
        <fullName evidence="5">tRNA pseudouridine synthase B</fullName>
        <ecNumber evidence="5">5.4.99.25</ecNumber>
    </recommendedName>
    <alternativeName>
        <fullName evidence="5">tRNA pseudouridine(55) synthase</fullName>
        <shortName evidence="5">Psi55 synthase</shortName>
    </alternativeName>
    <alternativeName>
        <fullName evidence="5">tRNA pseudouridylate synthase</fullName>
    </alternativeName>
    <alternativeName>
        <fullName evidence="5">tRNA-uridine isomerase</fullName>
    </alternativeName>
</protein>
<dbReference type="InterPro" id="IPR014780">
    <property type="entry name" value="tRNA_psdUridine_synth_TruB"/>
</dbReference>
<dbReference type="CDD" id="cd02573">
    <property type="entry name" value="PseudoU_synth_EcTruB"/>
    <property type="match status" value="1"/>
</dbReference>
<dbReference type="PANTHER" id="PTHR13767:SF2">
    <property type="entry name" value="PSEUDOURIDYLATE SYNTHASE TRUB1"/>
    <property type="match status" value="1"/>
</dbReference>
<dbReference type="NCBIfam" id="TIGR00431">
    <property type="entry name" value="TruB"/>
    <property type="match status" value="1"/>
</dbReference>
<evidence type="ECO:0000259" key="8">
    <source>
        <dbReference type="Pfam" id="PF16198"/>
    </source>
</evidence>
<comment type="catalytic activity">
    <reaction evidence="1 5">
        <text>uridine(55) in tRNA = pseudouridine(55) in tRNA</text>
        <dbReference type="Rhea" id="RHEA:42532"/>
        <dbReference type="Rhea" id="RHEA-COMP:10101"/>
        <dbReference type="Rhea" id="RHEA-COMP:10102"/>
        <dbReference type="ChEBI" id="CHEBI:65314"/>
        <dbReference type="ChEBI" id="CHEBI:65315"/>
        <dbReference type="EC" id="5.4.99.25"/>
    </reaction>
</comment>
<dbReference type="HAMAP" id="MF_01080">
    <property type="entry name" value="TruB_bact"/>
    <property type="match status" value="1"/>
</dbReference>
<feature type="domain" description="tRNA pseudouridylate synthase B C-terminal" evidence="8">
    <location>
        <begin position="181"/>
        <end position="239"/>
    </location>
</feature>
<dbReference type="InterPro" id="IPR032819">
    <property type="entry name" value="TruB_C"/>
</dbReference>
<dbReference type="SUPFAM" id="SSF55120">
    <property type="entry name" value="Pseudouridine synthase"/>
    <property type="match status" value="1"/>
</dbReference>
<dbReference type="GO" id="GO:0031119">
    <property type="term" value="P:tRNA pseudouridine synthesis"/>
    <property type="evidence" value="ECO:0007669"/>
    <property type="project" value="UniProtKB-UniRule"/>
</dbReference>
<dbReference type="Pfam" id="PF01509">
    <property type="entry name" value="TruB_N"/>
    <property type="match status" value="1"/>
</dbReference>
<dbReference type="Proteomes" id="UP000188184">
    <property type="component" value="Chromosome"/>
</dbReference>
<comment type="function">
    <text evidence="5">Responsible for synthesis of pseudouridine from uracil-55 in the psi GC loop of transfer RNAs.</text>
</comment>
<evidence type="ECO:0000256" key="5">
    <source>
        <dbReference type="HAMAP-Rule" id="MF_01080"/>
    </source>
</evidence>
<dbReference type="Gene3D" id="3.30.2350.10">
    <property type="entry name" value="Pseudouridine synthase"/>
    <property type="match status" value="1"/>
</dbReference>
<proteinExistence type="inferred from homology"/>
<keyword evidence="10" id="KW-1185">Reference proteome</keyword>
<feature type="active site" description="Nucleophile" evidence="5">
    <location>
        <position position="40"/>
    </location>
</feature>
<feature type="domain" description="Pseudouridine synthase II N-terminal" evidence="7">
    <location>
        <begin position="25"/>
        <end position="180"/>
    </location>
</feature>
<evidence type="ECO:0000313" key="10">
    <source>
        <dbReference type="Proteomes" id="UP000188184"/>
    </source>
</evidence>
<reference evidence="9 10" key="1">
    <citation type="submission" date="2017-02" db="EMBL/GenBank/DDBJ databases">
        <title>The complete genomic sequence of a novel cold adapted crude oil-degrading bacterium Planococcus qaidamina Y42.</title>
        <authorList>
            <person name="Yang R."/>
        </authorList>
    </citation>
    <scope>NUCLEOTIDE SEQUENCE [LARGE SCALE GENOMIC DNA]</scope>
    <source>
        <strain evidence="9 10">Y42</strain>
    </source>
</reference>
<dbReference type="InterPro" id="IPR002501">
    <property type="entry name" value="PsdUridine_synth_N"/>
</dbReference>
<evidence type="ECO:0000256" key="4">
    <source>
        <dbReference type="ARBA" id="ARBA00023235"/>
    </source>
</evidence>
<evidence type="ECO:0000256" key="1">
    <source>
        <dbReference type="ARBA" id="ARBA00000385"/>
    </source>
</evidence>
<dbReference type="OrthoDB" id="9802309at2"/>
<dbReference type="RefSeq" id="WP_077589612.1">
    <property type="nucleotide sequence ID" value="NZ_CP019640.1"/>
</dbReference>
<dbReference type="Pfam" id="PF16198">
    <property type="entry name" value="TruB_C_2"/>
    <property type="match status" value="1"/>
</dbReference>
<dbReference type="EC" id="5.4.99.25" evidence="5"/>
<sequence>MELNGILPLWKERGMTSHDCVFKLRKILKMKKIGHTGTLDPDVEGVLPICIGQATKVAEYLTDSGKAYRAEVTLGYSTETEDASGEMVEENTEEKQITREQLQEVLKGLTGEITQVPPMYSAVKVNGRRLYEYARKGIEVKRPERKALIHSIELVSPETVWSGRLIRFTIDVKCGKGTYIRTLAVQIGEALGYPAHMSRLTRTASGNFSQRDCVTLAEVAAHAETGAVKEILKPVSYALSDFPAIELEEKLRFFILNGQVLDCHPLLENQRALVFTEDGVPVAVYRQHPTKPGKMKPEKMFPASGKEEV</sequence>
<dbReference type="PANTHER" id="PTHR13767">
    <property type="entry name" value="TRNA-PSEUDOURIDINE SYNTHASE"/>
    <property type="match status" value="1"/>
</dbReference>
<comment type="similarity">
    <text evidence="2 5">Belongs to the pseudouridine synthase TruB family. Type 1 subfamily.</text>
</comment>
<evidence type="ECO:0000256" key="2">
    <source>
        <dbReference type="ARBA" id="ARBA00005642"/>
    </source>
</evidence>
<name>A0A1Q2L017_9BACL</name>
<dbReference type="GO" id="GO:1990481">
    <property type="term" value="P:mRNA pseudouridine synthesis"/>
    <property type="evidence" value="ECO:0007669"/>
    <property type="project" value="TreeGrafter"/>
</dbReference>
<gene>
    <name evidence="5" type="primary">truB</name>
    <name evidence="9" type="ORF">B0X71_11895</name>
</gene>
<keyword evidence="4 5" id="KW-0413">Isomerase</keyword>